<dbReference type="Proteomes" id="UP000225271">
    <property type="component" value="Segment"/>
</dbReference>
<dbReference type="EMBL" id="KX349300">
    <property type="protein sequence ID" value="AOO13704.1"/>
    <property type="molecule type" value="Genomic_DNA"/>
</dbReference>
<evidence type="ECO:0000313" key="10">
    <source>
        <dbReference type="Proteomes" id="UP000223288"/>
    </source>
</evidence>
<evidence type="ECO:0000313" key="2">
    <source>
        <dbReference type="EMBL" id="AOO13488.1"/>
    </source>
</evidence>
<evidence type="ECO:0000313" key="1">
    <source>
        <dbReference type="EMBL" id="AOO13272.1"/>
    </source>
</evidence>
<proteinExistence type="predicted"/>
<dbReference type="EMBL" id="KX349305">
    <property type="protein sequence ID" value="AOO14788.1"/>
    <property type="molecule type" value="Genomic_DNA"/>
</dbReference>
<dbReference type="Proteomes" id="UP000224953">
    <property type="component" value="Genome"/>
</dbReference>
<evidence type="ECO:0000313" key="12">
    <source>
        <dbReference type="Proteomes" id="UP000226173"/>
    </source>
</evidence>
<dbReference type="EMBL" id="KX349299">
    <property type="protein sequence ID" value="AOO13488.1"/>
    <property type="molecule type" value="Genomic_DNA"/>
</dbReference>
<dbReference type="Proteomes" id="UP000223981">
    <property type="component" value="Segment"/>
</dbReference>
<dbReference type="EMBL" id="KX349306">
    <property type="protein sequence ID" value="AOO15005.1"/>
    <property type="molecule type" value="Genomic_DNA"/>
</dbReference>
<evidence type="ECO:0000313" key="6">
    <source>
        <dbReference type="EMBL" id="AOO14356.1"/>
    </source>
</evidence>
<dbReference type="EMBL" id="KX349304">
    <property type="protein sequence ID" value="AOO14572.1"/>
    <property type="molecule type" value="Genomic_DNA"/>
</dbReference>
<dbReference type="Proteomes" id="UP000225808">
    <property type="component" value="Segment"/>
</dbReference>
<accession>A0A1D7SIF9</accession>
<dbReference type="Proteomes" id="UP000223288">
    <property type="component" value="Segment"/>
</dbReference>
<dbReference type="EMBL" id="KX349301">
    <property type="protein sequence ID" value="AOO13920.1"/>
    <property type="molecule type" value="Genomic_DNA"/>
</dbReference>
<organism evidence="2 12">
    <name type="scientific">Cyanophage S-RIM14</name>
    <dbReference type="NCBI Taxonomy" id="1278423"/>
    <lineage>
        <taxon>Viruses</taxon>
        <taxon>Duplodnaviria</taxon>
        <taxon>Heunggongvirae</taxon>
        <taxon>Uroviricota</taxon>
        <taxon>Caudoviricetes</taxon>
        <taxon>Pantevenvirales</taxon>
        <taxon>Kyanoviridae</taxon>
        <taxon>Ahtivirus</taxon>
        <taxon>Ahtivirus sagseatwo</taxon>
    </lineage>
</organism>
<dbReference type="Proteomes" id="UP000224257">
    <property type="component" value="Segment"/>
</dbReference>
<evidence type="ECO:0000313" key="3">
    <source>
        <dbReference type="EMBL" id="AOO13704.1"/>
    </source>
</evidence>
<evidence type="ECO:0000313" key="9">
    <source>
        <dbReference type="EMBL" id="AOO15005.1"/>
    </source>
</evidence>
<dbReference type="Proteomes" id="UP000223711">
    <property type="component" value="Segment"/>
</dbReference>
<evidence type="ECO:0000313" key="4">
    <source>
        <dbReference type="EMBL" id="AOO13920.1"/>
    </source>
</evidence>
<dbReference type="EMBL" id="KX349302">
    <property type="protein sequence ID" value="AOO14136.1"/>
    <property type="molecule type" value="Genomic_DNA"/>
</dbReference>
<evidence type="ECO:0000313" key="5">
    <source>
        <dbReference type="EMBL" id="AOO14136.1"/>
    </source>
</evidence>
<evidence type="ECO:0000313" key="8">
    <source>
        <dbReference type="EMBL" id="AOO14788.1"/>
    </source>
</evidence>
<evidence type="ECO:0000313" key="11">
    <source>
        <dbReference type="Proteomes" id="UP000223576"/>
    </source>
</evidence>
<dbReference type="Proteomes" id="UP000223576">
    <property type="component" value="Segment"/>
</dbReference>
<sequence>MTVKIARLRSREDVIADFKEVFGPEDEQGNKRPIAYAMRLPYEIRVLEIDMNEDHKGSIRKVSEPELFFAPWAPLSKEKDIFLRMEEVISLYDPHDAVMEKYTEITKVHQDGQRENPAPQERGTD</sequence>
<reference evidence="10 11" key="1">
    <citation type="journal article" date="2016" name="Environ. Microbiol.">
        <title>Genomic diversification of marine cyanophages into stable ecotypes.</title>
        <authorList>
            <person name="Marston M.F."/>
            <person name="Martiny J.B."/>
        </authorList>
    </citation>
    <scope>NUCLEOTIDE SEQUENCE [LARGE SCALE GENOMIC DNA]</scope>
    <source>
        <strain evidence="1">LIS_02_1110</strain>
        <strain evidence="2">LIS_22_0610</strain>
        <strain evidence="3">Np_11_1211</strain>
        <strain evidence="4">Np_45_0711</strain>
        <strain evidence="5">RW_03_0110</strain>
        <strain evidence="6">Sn_11_0110</strain>
        <strain evidence="7">Sn_18_0910</strain>
        <strain evidence="8">Sn_23_0910</strain>
        <strain evidence="9">W1_23_0910</strain>
    </source>
</reference>
<gene>
    <name evidence="1" type="ORF">LIS021110_158</name>
    <name evidence="2" type="ORF">LIS110610_158</name>
    <name evidence="3" type="ORF">Np111211_158</name>
    <name evidence="4" type="ORF">Np450711_158</name>
    <name evidence="5" type="ORF">RW030110_158</name>
    <name evidence="6" type="ORF">Sn110110_162</name>
    <name evidence="7" type="ORF">Sn180910_158</name>
    <name evidence="8" type="ORF">Sn230910_158</name>
    <name evidence="9" type="ORF">W1230910_159</name>
</gene>
<dbReference type="Gene3D" id="2.30.30.100">
    <property type="match status" value="1"/>
</dbReference>
<evidence type="ECO:0000313" key="7">
    <source>
        <dbReference type="EMBL" id="AOO14572.1"/>
    </source>
</evidence>
<name>A0A1D7SIF9_9CAUD</name>
<dbReference type="EMBL" id="KX349303">
    <property type="protein sequence ID" value="AOO14356.1"/>
    <property type="molecule type" value="Genomic_DNA"/>
</dbReference>
<dbReference type="Proteomes" id="UP000226173">
    <property type="component" value="Segment"/>
</dbReference>
<dbReference type="EMBL" id="KX349298">
    <property type="protein sequence ID" value="AOO13272.1"/>
    <property type="molecule type" value="Genomic_DNA"/>
</dbReference>
<protein>
    <submittedName>
        <fullName evidence="2">Uncharacterized protein</fullName>
    </submittedName>
</protein>